<evidence type="ECO:0000313" key="5">
    <source>
        <dbReference type="EMBL" id="KXI27461.1"/>
    </source>
</evidence>
<dbReference type="CDD" id="cd05233">
    <property type="entry name" value="SDR_c"/>
    <property type="match status" value="1"/>
</dbReference>
<evidence type="ECO:0000313" key="6">
    <source>
        <dbReference type="Proteomes" id="UP000070299"/>
    </source>
</evidence>
<dbReference type="SUPFAM" id="SSF51735">
    <property type="entry name" value="NAD(P)-binding Rossmann-fold domains"/>
    <property type="match status" value="1"/>
</dbReference>
<dbReference type="PROSITE" id="PS00061">
    <property type="entry name" value="ADH_SHORT"/>
    <property type="match status" value="1"/>
</dbReference>
<dbReference type="FunFam" id="3.40.50.720:FF:000084">
    <property type="entry name" value="Short-chain dehydrogenase reductase"/>
    <property type="match status" value="1"/>
</dbReference>
<keyword evidence="2" id="KW-0521">NADP</keyword>
<accession>A0A148KMF9</accession>
<dbReference type="Proteomes" id="UP000070299">
    <property type="component" value="Unassembled WGS sequence"/>
</dbReference>
<evidence type="ECO:0000256" key="2">
    <source>
        <dbReference type="ARBA" id="ARBA00022857"/>
    </source>
</evidence>
<dbReference type="PANTHER" id="PTHR43391:SF14">
    <property type="entry name" value="DEHYDROGENASE_REDUCTASE SDR FAMILY PROTEIN 7-LIKE"/>
    <property type="match status" value="1"/>
</dbReference>
<protein>
    <submittedName>
        <fullName evidence="5">Short-chain dehydrogenase</fullName>
    </submittedName>
</protein>
<keyword evidence="6" id="KW-1185">Reference proteome</keyword>
<dbReference type="InterPro" id="IPR020904">
    <property type="entry name" value="Sc_DH/Rdtase_CS"/>
</dbReference>
<dbReference type="Pfam" id="PF00106">
    <property type="entry name" value="adh_short"/>
    <property type="match status" value="1"/>
</dbReference>
<evidence type="ECO:0000256" key="3">
    <source>
        <dbReference type="ARBA" id="ARBA00023002"/>
    </source>
</evidence>
<proteinExistence type="inferred from homology"/>
<dbReference type="PRINTS" id="PR00081">
    <property type="entry name" value="GDHRDH"/>
</dbReference>
<name>A0A148KMF9_9ALTE</name>
<dbReference type="GO" id="GO:0016491">
    <property type="term" value="F:oxidoreductase activity"/>
    <property type="evidence" value="ECO:0007669"/>
    <property type="project" value="UniProtKB-KW"/>
</dbReference>
<comment type="similarity">
    <text evidence="1 4">Belongs to the short-chain dehydrogenases/reductases (SDR) family.</text>
</comment>
<dbReference type="PANTHER" id="PTHR43391">
    <property type="entry name" value="RETINOL DEHYDROGENASE-RELATED"/>
    <property type="match status" value="1"/>
</dbReference>
<gene>
    <name evidence="5" type="ORF">AX660_22370</name>
</gene>
<dbReference type="NCBIfam" id="NF004196">
    <property type="entry name" value="PRK05650.1"/>
    <property type="match status" value="1"/>
</dbReference>
<dbReference type="InterPro" id="IPR002347">
    <property type="entry name" value="SDR_fam"/>
</dbReference>
<organism evidence="5 6">
    <name type="scientific">Paraglaciecola hydrolytica</name>
    <dbReference type="NCBI Taxonomy" id="1799789"/>
    <lineage>
        <taxon>Bacteria</taxon>
        <taxon>Pseudomonadati</taxon>
        <taxon>Pseudomonadota</taxon>
        <taxon>Gammaproteobacteria</taxon>
        <taxon>Alteromonadales</taxon>
        <taxon>Alteromonadaceae</taxon>
        <taxon>Paraglaciecola</taxon>
    </lineage>
</organism>
<reference evidence="6" key="1">
    <citation type="submission" date="2016-02" db="EMBL/GenBank/DDBJ databases">
        <authorList>
            <person name="Schultz-Johansen M."/>
            <person name="Glaring M.A."/>
            <person name="Bech P.K."/>
            <person name="Stougaard P."/>
        </authorList>
    </citation>
    <scope>NUCLEOTIDE SEQUENCE [LARGE SCALE GENOMIC DNA]</scope>
    <source>
        <strain evidence="6">S66</strain>
    </source>
</reference>
<keyword evidence="3" id="KW-0560">Oxidoreductase</keyword>
<dbReference type="Gene3D" id="3.40.50.720">
    <property type="entry name" value="NAD(P)-binding Rossmann-like Domain"/>
    <property type="match status" value="1"/>
</dbReference>
<dbReference type="PRINTS" id="PR00080">
    <property type="entry name" value="SDRFAMILY"/>
</dbReference>
<dbReference type="GO" id="GO:0005829">
    <property type="term" value="C:cytosol"/>
    <property type="evidence" value="ECO:0007669"/>
    <property type="project" value="TreeGrafter"/>
</dbReference>
<evidence type="ECO:0000256" key="4">
    <source>
        <dbReference type="RuleBase" id="RU000363"/>
    </source>
</evidence>
<dbReference type="InterPro" id="IPR036291">
    <property type="entry name" value="NAD(P)-bd_dom_sf"/>
</dbReference>
<dbReference type="RefSeq" id="WP_068380981.1">
    <property type="nucleotide sequence ID" value="NZ_LSNE01000011.1"/>
</dbReference>
<evidence type="ECO:0000256" key="1">
    <source>
        <dbReference type="ARBA" id="ARBA00006484"/>
    </source>
</evidence>
<dbReference type="EMBL" id="LSNE01000011">
    <property type="protein sequence ID" value="KXI27461.1"/>
    <property type="molecule type" value="Genomic_DNA"/>
</dbReference>
<dbReference type="AlphaFoldDB" id="A0A148KMF9"/>
<sequence length="268" mass="29464">MTQCVLITGGASGLGAALVKQYAQRGATICIADLHAERAKKVIAENAQQATDVFFQPCDITSQADVEELLQVITERWGKLDILINNAGVATGGALAYEDIEQWEWVLNINLLGMVRMTRAFAPLLAKQSQSWLINIASQAGITPIPYMASYNASKAAVASFSETMHLELAKDGIHVSVVCPSFFATNLDESMRSKQPGVHELVKKLLSRSDINADDVANIIVKQAEAGDFMILSHKVGKKALFMKRFMPTNSYMRMMKKKLQRFGPKK</sequence>
<dbReference type="STRING" id="1799789.AX660_22370"/>
<comment type="caution">
    <text evidence="5">The sequence shown here is derived from an EMBL/GenBank/DDBJ whole genome shotgun (WGS) entry which is preliminary data.</text>
</comment>
<dbReference type="OrthoDB" id="4690547at2"/>